<feature type="region of interest" description="Disordered" evidence="1">
    <location>
        <begin position="52"/>
        <end position="71"/>
    </location>
</feature>
<keyword evidence="3" id="KW-1185">Reference proteome</keyword>
<gene>
    <name evidence="2" type="ORF">INT45_014041</name>
</gene>
<reference evidence="2 3" key="1">
    <citation type="submission" date="2020-12" db="EMBL/GenBank/DDBJ databases">
        <title>Metabolic potential, ecology and presence of endohyphal bacteria is reflected in genomic diversity of Mucoromycotina.</title>
        <authorList>
            <person name="Muszewska A."/>
            <person name="Okrasinska A."/>
            <person name="Steczkiewicz K."/>
            <person name="Drgas O."/>
            <person name="Orlowska M."/>
            <person name="Perlinska-Lenart U."/>
            <person name="Aleksandrzak-Piekarczyk T."/>
            <person name="Szatraj K."/>
            <person name="Zielenkiewicz U."/>
            <person name="Pilsyk S."/>
            <person name="Malc E."/>
            <person name="Mieczkowski P."/>
            <person name="Kruszewska J.S."/>
            <person name="Biernat P."/>
            <person name="Pawlowska J."/>
        </authorList>
    </citation>
    <scope>NUCLEOTIDE SEQUENCE [LARGE SCALE GENOMIC DNA]</scope>
    <source>
        <strain evidence="2 3">CBS 142.35</strain>
    </source>
</reference>
<sequence>MSSNNNTDNNTRRQQHADRMANINFRRLQDECSTLRAEYAAMKAQMDAMSSYMASIQQQQPPPSPSPNPVPEMDKQCMNHVIRNIHSRHALFADGAGFNYDETFRSRHNKEVTTVISSYCKGSPGGYVLDDKALHSQILMFFCGQKETPRRTIRQQAAIDQCKQRYKRVWHKLKARQAAHQKYNASLKDQYSDGEKLLSLECMSPEVSDAESEGNGLVRFTPSFRKPNVNDKCIVENFFRELDNLSKGGRKRKGIEAKERRVGGVRETPISEETVSSWPNWAKYIFF</sequence>
<protein>
    <submittedName>
        <fullName evidence="2">Uncharacterized protein</fullName>
    </submittedName>
</protein>
<dbReference type="EMBL" id="JAEPRB010000398">
    <property type="protein sequence ID" value="KAG2216481.1"/>
    <property type="molecule type" value="Genomic_DNA"/>
</dbReference>
<name>A0A8H7RVA0_9FUNG</name>
<proteinExistence type="predicted"/>
<organism evidence="2 3">
    <name type="scientific">Circinella minor</name>
    <dbReference type="NCBI Taxonomy" id="1195481"/>
    <lineage>
        <taxon>Eukaryota</taxon>
        <taxon>Fungi</taxon>
        <taxon>Fungi incertae sedis</taxon>
        <taxon>Mucoromycota</taxon>
        <taxon>Mucoromycotina</taxon>
        <taxon>Mucoromycetes</taxon>
        <taxon>Mucorales</taxon>
        <taxon>Lichtheimiaceae</taxon>
        <taxon>Circinella</taxon>
    </lineage>
</organism>
<accession>A0A8H7RVA0</accession>
<evidence type="ECO:0000256" key="1">
    <source>
        <dbReference type="SAM" id="MobiDB-lite"/>
    </source>
</evidence>
<dbReference type="Proteomes" id="UP000646827">
    <property type="component" value="Unassembled WGS sequence"/>
</dbReference>
<feature type="compositionally biased region" description="Pro residues" evidence="1">
    <location>
        <begin position="60"/>
        <end position="70"/>
    </location>
</feature>
<comment type="caution">
    <text evidence="2">The sequence shown here is derived from an EMBL/GenBank/DDBJ whole genome shotgun (WGS) entry which is preliminary data.</text>
</comment>
<evidence type="ECO:0000313" key="3">
    <source>
        <dbReference type="Proteomes" id="UP000646827"/>
    </source>
</evidence>
<dbReference type="AlphaFoldDB" id="A0A8H7RVA0"/>
<evidence type="ECO:0000313" key="2">
    <source>
        <dbReference type="EMBL" id="KAG2216481.1"/>
    </source>
</evidence>